<keyword evidence="2" id="KW-1185">Reference proteome</keyword>
<gene>
    <name evidence="1" type="ORF">KEHDKFFH_19635</name>
</gene>
<dbReference type="EMBL" id="PSSX01000030">
    <property type="protein sequence ID" value="PPI82415.1"/>
    <property type="molecule type" value="Genomic_DNA"/>
</dbReference>
<dbReference type="OrthoDB" id="9951063at2"/>
<protein>
    <submittedName>
        <fullName evidence="1">Uncharacterized protein</fullName>
    </submittedName>
</protein>
<reference evidence="1 2" key="1">
    <citation type="submission" date="2018-01" db="EMBL/GenBank/DDBJ databases">
        <title>Complete genome sequences of the type strains of Marinobacter flavimaris and Marinobacter maroccanus.</title>
        <authorList>
            <person name="Palau M."/>
            <person name="Boujida N."/>
            <person name="Manresa A."/>
            <person name="Minana-Galbis D."/>
        </authorList>
    </citation>
    <scope>NUCLEOTIDE SEQUENCE [LARGE SCALE GENOMIC DNA]</scope>
    <source>
        <strain evidence="1 2">N4</strain>
    </source>
</reference>
<evidence type="ECO:0000313" key="1">
    <source>
        <dbReference type="EMBL" id="PPI82415.1"/>
    </source>
</evidence>
<dbReference type="Proteomes" id="UP000239917">
    <property type="component" value="Unassembled WGS sequence"/>
</dbReference>
<dbReference type="AlphaFoldDB" id="A0A2S5Z4U6"/>
<proteinExistence type="predicted"/>
<organism evidence="1 2">
    <name type="scientific">Marinobacter maroccanus</name>
    <dbReference type="NCBI Taxonomy" id="2055143"/>
    <lineage>
        <taxon>Bacteria</taxon>
        <taxon>Pseudomonadati</taxon>
        <taxon>Pseudomonadota</taxon>
        <taxon>Gammaproteobacteria</taxon>
        <taxon>Pseudomonadales</taxon>
        <taxon>Marinobacteraceae</taxon>
        <taxon>Marinobacter</taxon>
    </lineage>
</organism>
<sequence length="106" mass="11735">MFGWLKEKTKFAKVAGVWADVTGINPGDNGQVSVFASRIMAQSGMTPEDAWLSALTNWTYNMPDLESREMLANGLLKFLVDGRQYALFSDNARSSALMLAREITGR</sequence>
<name>A0A2S5Z4U6_9GAMM</name>
<comment type="caution">
    <text evidence="1">The sequence shown here is derived from an EMBL/GenBank/DDBJ whole genome shotgun (WGS) entry which is preliminary data.</text>
</comment>
<accession>A0A2S5Z4U6</accession>
<evidence type="ECO:0000313" key="2">
    <source>
        <dbReference type="Proteomes" id="UP000239917"/>
    </source>
</evidence>
<dbReference type="RefSeq" id="WP_104323464.1">
    <property type="nucleotide sequence ID" value="NZ_PSSX01000030.1"/>
</dbReference>